<dbReference type="EMBL" id="JAULSU010000001">
    <property type="protein sequence ID" value="KAK0631551.1"/>
    <property type="molecule type" value="Genomic_DNA"/>
</dbReference>
<dbReference type="Proteomes" id="UP001175000">
    <property type="component" value="Unassembled WGS sequence"/>
</dbReference>
<keyword evidence="2" id="KW-1185">Reference proteome</keyword>
<protein>
    <submittedName>
        <fullName evidence="1">Uncharacterized protein</fullName>
    </submittedName>
</protein>
<comment type="caution">
    <text evidence="1">The sequence shown here is derived from an EMBL/GenBank/DDBJ whole genome shotgun (WGS) entry which is preliminary data.</text>
</comment>
<evidence type="ECO:0000313" key="1">
    <source>
        <dbReference type="EMBL" id="KAK0631551.1"/>
    </source>
</evidence>
<evidence type="ECO:0000313" key="2">
    <source>
        <dbReference type="Proteomes" id="UP001175000"/>
    </source>
</evidence>
<dbReference type="AlphaFoldDB" id="A0AA40CAG8"/>
<feature type="non-terminal residue" evidence="1">
    <location>
        <position position="1"/>
    </location>
</feature>
<dbReference type="PANTHER" id="PTHR10622:SF12">
    <property type="entry name" value="HET DOMAIN-CONTAINING PROTEIN"/>
    <property type="match status" value="1"/>
</dbReference>
<reference evidence="1" key="1">
    <citation type="submission" date="2023-06" db="EMBL/GenBank/DDBJ databases">
        <title>Genome-scale phylogeny and comparative genomics of the fungal order Sordariales.</title>
        <authorList>
            <consortium name="Lawrence Berkeley National Laboratory"/>
            <person name="Hensen N."/>
            <person name="Bonometti L."/>
            <person name="Westerberg I."/>
            <person name="Brannstrom I.O."/>
            <person name="Guillou S."/>
            <person name="Cros-Aarteil S."/>
            <person name="Calhoun S."/>
            <person name="Haridas S."/>
            <person name="Kuo A."/>
            <person name="Mondo S."/>
            <person name="Pangilinan J."/>
            <person name="Riley R."/>
            <person name="Labutti K."/>
            <person name="Andreopoulos B."/>
            <person name="Lipzen A."/>
            <person name="Chen C."/>
            <person name="Yanf M."/>
            <person name="Daum C."/>
            <person name="Ng V."/>
            <person name="Clum A."/>
            <person name="Steindorff A."/>
            <person name="Ohm R."/>
            <person name="Martin F."/>
            <person name="Silar P."/>
            <person name="Natvig D."/>
            <person name="Lalanne C."/>
            <person name="Gautier V."/>
            <person name="Ament-Velasquez S.L."/>
            <person name="Kruys A."/>
            <person name="Hutchinson M.I."/>
            <person name="Powell A.J."/>
            <person name="Barry K."/>
            <person name="Miller A.N."/>
            <person name="Grigoriev I.V."/>
            <person name="Debuchy R."/>
            <person name="Gladieux P."/>
            <person name="Thoren M.H."/>
            <person name="Johannesson H."/>
        </authorList>
    </citation>
    <scope>NUCLEOTIDE SEQUENCE</scope>
    <source>
        <strain evidence="1">CBS 606.72</strain>
    </source>
</reference>
<sequence>VLKGNLSLRSTPVCRRMSRAAGRQTARPENKAYSLLGVFDVNIPLIYGEGSKGSSRLQEETIAASTT</sequence>
<proteinExistence type="predicted"/>
<dbReference type="PANTHER" id="PTHR10622">
    <property type="entry name" value="HET DOMAIN-CONTAINING PROTEIN"/>
    <property type="match status" value="1"/>
</dbReference>
<gene>
    <name evidence="1" type="ORF">B0T14DRAFT_419179</name>
</gene>
<name>A0AA40CAG8_9PEZI</name>
<accession>A0AA40CAG8</accession>
<organism evidence="1 2">
    <name type="scientific">Immersiella caudata</name>
    <dbReference type="NCBI Taxonomy" id="314043"/>
    <lineage>
        <taxon>Eukaryota</taxon>
        <taxon>Fungi</taxon>
        <taxon>Dikarya</taxon>
        <taxon>Ascomycota</taxon>
        <taxon>Pezizomycotina</taxon>
        <taxon>Sordariomycetes</taxon>
        <taxon>Sordariomycetidae</taxon>
        <taxon>Sordariales</taxon>
        <taxon>Lasiosphaeriaceae</taxon>
        <taxon>Immersiella</taxon>
    </lineage>
</organism>